<feature type="compositionally biased region" description="Basic and acidic residues" evidence="8">
    <location>
        <begin position="431"/>
        <end position="441"/>
    </location>
</feature>
<evidence type="ECO:0000313" key="11">
    <source>
        <dbReference type="EMBL" id="ORX99267.1"/>
    </source>
</evidence>
<evidence type="ECO:0000256" key="4">
    <source>
        <dbReference type="ARBA" id="ARBA00022833"/>
    </source>
</evidence>
<evidence type="ECO:0000259" key="10">
    <source>
        <dbReference type="PROSITE" id="PS51188"/>
    </source>
</evidence>
<dbReference type="InParanoid" id="A0A1Y1YMM3"/>
<keyword evidence="5" id="KW-0143">Chaperone</keyword>
<dbReference type="OrthoDB" id="10256793at2759"/>
<evidence type="ECO:0000256" key="5">
    <source>
        <dbReference type="ARBA" id="ARBA00023186"/>
    </source>
</evidence>
<name>A0A1Y1YMM3_9FUNG</name>
<evidence type="ECO:0000313" key="12">
    <source>
        <dbReference type="Proteomes" id="UP000193498"/>
    </source>
</evidence>
<dbReference type="InterPro" id="IPR002939">
    <property type="entry name" value="DnaJ_C"/>
</dbReference>
<dbReference type="InterPro" id="IPR001305">
    <property type="entry name" value="HSP_DnaJ_Cys-rich_dom"/>
</dbReference>
<keyword evidence="1 7" id="KW-0479">Metal-binding</keyword>
<dbReference type="GO" id="GO:0008270">
    <property type="term" value="F:zinc ion binding"/>
    <property type="evidence" value="ECO:0007669"/>
    <property type="project" value="UniProtKB-KW"/>
</dbReference>
<dbReference type="InterPro" id="IPR012724">
    <property type="entry name" value="DnaJ"/>
</dbReference>
<dbReference type="InterPro" id="IPR036869">
    <property type="entry name" value="J_dom_sf"/>
</dbReference>
<dbReference type="CDD" id="cd10719">
    <property type="entry name" value="DnaJ_zf"/>
    <property type="match status" value="1"/>
</dbReference>
<dbReference type="PRINTS" id="PR00625">
    <property type="entry name" value="JDOMAIN"/>
</dbReference>
<dbReference type="Proteomes" id="UP000193498">
    <property type="component" value="Unassembled WGS sequence"/>
</dbReference>
<reference evidence="11 12" key="1">
    <citation type="submission" date="2016-07" db="EMBL/GenBank/DDBJ databases">
        <title>Pervasive Adenine N6-methylation of Active Genes in Fungi.</title>
        <authorList>
            <consortium name="DOE Joint Genome Institute"/>
            <person name="Mondo S.J."/>
            <person name="Dannebaum R.O."/>
            <person name="Kuo R.C."/>
            <person name="Labutti K."/>
            <person name="Haridas S."/>
            <person name="Kuo A."/>
            <person name="Salamov A."/>
            <person name="Ahrendt S.R."/>
            <person name="Lipzen A."/>
            <person name="Sullivan W."/>
            <person name="Andreopoulos W.B."/>
            <person name="Clum A."/>
            <person name="Lindquist E."/>
            <person name="Daum C."/>
            <person name="Ramamoorthy G.K."/>
            <person name="Gryganskyi A."/>
            <person name="Culley D."/>
            <person name="Magnuson J.K."/>
            <person name="James T.Y."/>
            <person name="O'Malley M.A."/>
            <person name="Stajich J.E."/>
            <person name="Spatafora J.W."/>
            <person name="Visel A."/>
            <person name="Grigoriev I.V."/>
        </authorList>
    </citation>
    <scope>NUCLEOTIDE SEQUENCE [LARGE SCALE GENOMIC DNA]</scope>
    <source>
        <strain evidence="11 12">CBS 931.73</strain>
    </source>
</reference>
<keyword evidence="12" id="KW-1185">Reference proteome</keyword>
<dbReference type="SMART" id="SM00271">
    <property type="entry name" value="DnaJ"/>
    <property type="match status" value="1"/>
</dbReference>
<dbReference type="Gene3D" id="2.10.230.10">
    <property type="entry name" value="Heat shock protein DnaJ, cysteine-rich domain"/>
    <property type="match status" value="1"/>
</dbReference>
<dbReference type="InterPro" id="IPR001623">
    <property type="entry name" value="DnaJ_domain"/>
</dbReference>
<protein>
    <recommendedName>
        <fullName evidence="6">DnaJ homolog 1, mitochondrial</fullName>
    </recommendedName>
</protein>
<comment type="caution">
    <text evidence="11">The sequence shown here is derived from an EMBL/GenBank/DDBJ whole genome shotgun (WGS) entry which is preliminary data.</text>
</comment>
<feature type="domain" description="CR-type" evidence="10">
    <location>
        <begin position="205"/>
        <end position="285"/>
    </location>
</feature>
<dbReference type="InterPro" id="IPR008971">
    <property type="entry name" value="HSP40/DnaJ_pept-bd"/>
</dbReference>
<keyword evidence="4 7" id="KW-0862">Zinc</keyword>
<evidence type="ECO:0000256" key="7">
    <source>
        <dbReference type="PROSITE-ProRule" id="PRU00546"/>
    </source>
</evidence>
<dbReference type="GO" id="GO:0042026">
    <property type="term" value="P:protein refolding"/>
    <property type="evidence" value="ECO:0007669"/>
    <property type="project" value="TreeGrafter"/>
</dbReference>
<keyword evidence="3 7" id="KW-0863">Zinc-finger</keyword>
<evidence type="ECO:0000256" key="8">
    <source>
        <dbReference type="SAM" id="MobiDB-lite"/>
    </source>
</evidence>
<dbReference type="FunCoup" id="A0A1Y1YMM3">
    <property type="interactions" value="720"/>
</dbReference>
<dbReference type="FunFam" id="2.10.230.10:FF:000001">
    <property type="entry name" value="DnaJ subfamily A member 2"/>
    <property type="match status" value="1"/>
</dbReference>
<dbReference type="AlphaFoldDB" id="A0A1Y1YMM3"/>
<dbReference type="Pfam" id="PF01556">
    <property type="entry name" value="DnaJ_C"/>
    <property type="match status" value="1"/>
</dbReference>
<dbReference type="FunFam" id="2.60.260.20:FF:000005">
    <property type="entry name" value="Chaperone protein dnaJ 1, mitochondrial"/>
    <property type="match status" value="1"/>
</dbReference>
<dbReference type="PROSITE" id="PS00636">
    <property type="entry name" value="DNAJ_1"/>
    <property type="match status" value="1"/>
</dbReference>
<dbReference type="PANTHER" id="PTHR43096">
    <property type="entry name" value="DNAJ HOMOLOG 1, MITOCHONDRIAL-RELATED"/>
    <property type="match status" value="1"/>
</dbReference>
<dbReference type="HAMAP" id="MF_01152">
    <property type="entry name" value="DnaJ"/>
    <property type="match status" value="1"/>
</dbReference>
<dbReference type="PROSITE" id="PS51188">
    <property type="entry name" value="ZF_CR"/>
    <property type="match status" value="1"/>
</dbReference>
<accession>A0A1Y1YMM3</accession>
<dbReference type="Pfam" id="PF00684">
    <property type="entry name" value="DnaJ_CXXCXGXG"/>
    <property type="match status" value="1"/>
</dbReference>
<dbReference type="NCBIfam" id="NF008035">
    <property type="entry name" value="PRK10767.1"/>
    <property type="match status" value="1"/>
</dbReference>
<dbReference type="STRING" id="1314790.A0A1Y1YMM3"/>
<dbReference type="GO" id="GO:0009408">
    <property type="term" value="P:response to heat"/>
    <property type="evidence" value="ECO:0007669"/>
    <property type="project" value="InterPro"/>
</dbReference>
<evidence type="ECO:0000259" key="9">
    <source>
        <dbReference type="PROSITE" id="PS50076"/>
    </source>
</evidence>
<feature type="domain" description="J" evidence="9">
    <location>
        <begin position="74"/>
        <end position="138"/>
    </location>
</feature>
<dbReference type="PANTHER" id="PTHR43096:SF52">
    <property type="entry name" value="DNAJ HOMOLOG 1, MITOCHONDRIAL-RELATED"/>
    <property type="match status" value="1"/>
</dbReference>
<organism evidence="11 12">
    <name type="scientific">Basidiobolus meristosporus CBS 931.73</name>
    <dbReference type="NCBI Taxonomy" id="1314790"/>
    <lineage>
        <taxon>Eukaryota</taxon>
        <taxon>Fungi</taxon>
        <taxon>Fungi incertae sedis</taxon>
        <taxon>Zoopagomycota</taxon>
        <taxon>Entomophthoromycotina</taxon>
        <taxon>Basidiobolomycetes</taxon>
        <taxon>Basidiobolales</taxon>
        <taxon>Basidiobolaceae</taxon>
        <taxon>Basidiobolus</taxon>
    </lineage>
</organism>
<dbReference type="GO" id="GO:0005737">
    <property type="term" value="C:cytoplasm"/>
    <property type="evidence" value="ECO:0007669"/>
    <property type="project" value="TreeGrafter"/>
</dbReference>
<dbReference type="PROSITE" id="PS50076">
    <property type="entry name" value="DNAJ_2"/>
    <property type="match status" value="1"/>
</dbReference>
<dbReference type="CDD" id="cd06257">
    <property type="entry name" value="DnaJ"/>
    <property type="match status" value="1"/>
</dbReference>
<dbReference type="EMBL" id="MCFE01000100">
    <property type="protein sequence ID" value="ORX99267.1"/>
    <property type="molecule type" value="Genomic_DNA"/>
</dbReference>
<evidence type="ECO:0000256" key="2">
    <source>
        <dbReference type="ARBA" id="ARBA00022737"/>
    </source>
</evidence>
<dbReference type="GO" id="GO:0031072">
    <property type="term" value="F:heat shock protein binding"/>
    <property type="evidence" value="ECO:0007669"/>
    <property type="project" value="InterPro"/>
</dbReference>
<dbReference type="Gene3D" id="1.10.287.110">
    <property type="entry name" value="DnaJ domain"/>
    <property type="match status" value="1"/>
</dbReference>
<dbReference type="SUPFAM" id="SSF49493">
    <property type="entry name" value="HSP40/DnaJ peptide-binding domain"/>
    <property type="match status" value="2"/>
</dbReference>
<gene>
    <name evidence="11" type="ORF">K493DRAFT_329159</name>
</gene>
<evidence type="ECO:0000256" key="1">
    <source>
        <dbReference type="ARBA" id="ARBA00022723"/>
    </source>
</evidence>
<dbReference type="NCBIfam" id="TIGR02349">
    <property type="entry name" value="DnaJ_bact"/>
    <property type="match status" value="1"/>
</dbReference>
<feature type="region of interest" description="Disordered" evidence="8">
    <location>
        <begin position="421"/>
        <end position="441"/>
    </location>
</feature>
<dbReference type="InterPro" id="IPR018253">
    <property type="entry name" value="DnaJ_domain_CS"/>
</dbReference>
<dbReference type="CDD" id="cd10747">
    <property type="entry name" value="DnaJ_C"/>
    <property type="match status" value="1"/>
</dbReference>
<dbReference type="SUPFAM" id="SSF57938">
    <property type="entry name" value="DnaJ/Hsp40 cysteine-rich domain"/>
    <property type="match status" value="1"/>
</dbReference>
<sequence length="441" mass="47676">MPSFSTPAQIASRVYSKLSGRNFSTISSSIHLHRRAFISPNYRDATRVLGLIPSVTTQKSHFHSTASTQEKKEDAYELLGVARNASQSDIKKSYYKLAKKYHPDTNKDKAAQEKFVKIQEAYEILSDEQKRAAYDQFGHAGFDGNAPPGAGGFPGGDFHGFNADDIFSQMFGGGFGRRSNPASQFTVGDDIQVNLAIDFLEAVKGTTKRITVSPVSVCEPCHGEGLKSGKKKETCKVCGGTGQTSYSIGIGMIASTCNSCAGTGKYIPHSSQCPTCNGVGRVKKPKTVSVNIPAGVDEGVKIRLSNEGDMPVVGKGTAGDLYVRLRVRPSNIFRREGANVFVDAKVPLHTAILGGSIHVPTLDGEVELKIPVGTQPEDVSVLRNRGIKQLNRNAHGDQYVKLKVEIPRNITPRQRELIEEFAGLKSQGRSTDADKKSTSQA</sequence>
<evidence type="ECO:0000256" key="3">
    <source>
        <dbReference type="ARBA" id="ARBA00022771"/>
    </source>
</evidence>
<dbReference type="Pfam" id="PF00226">
    <property type="entry name" value="DnaJ"/>
    <property type="match status" value="1"/>
</dbReference>
<dbReference type="GO" id="GO:0005524">
    <property type="term" value="F:ATP binding"/>
    <property type="evidence" value="ECO:0007669"/>
    <property type="project" value="InterPro"/>
</dbReference>
<proteinExistence type="inferred from homology"/>
<dbReference type="Gene3D" id="2.60.260.20">
    <property type="entry name" value="Urease metallochaperone UreE, N-terminal domain"/>
    <property type="match status" value="2"/>
</dbReference>
<feature type="zinc finger region" description="CR-type" evidence="7">
    <location>
        <begin position="205"/>
        <end position="285"/>
    </location>
</feature>
<dbReference type="SUPFAM" id="SSF46565">
    <property type="entry name" value="Chaperone J-domain"/>
    <property type="match status" value="1"/>
</dbReference>
<keyword evidence="2" id="KW-0677">Repeat</keyword>
<dbReference type="GO" id="GO:0051082">
    <property type="term" value="F:unfolded protein binding"/>
    <property type="evidence" value="ECO:0007669"/>
    <property type="project" value="InterPro"/>
</dbReference>
<evidence type="ECO:0000256" key="6">
    <source>
        <dbReference type="ARBA" id="ARBA00072890"/>
    </source>
</evidence>
<dbReference type="InterPro" id="IPR036410">
    <property type="entry name" value="HSP_DnaJ_Cys-rich_dom_sf"/>
</dbReference>